<dbReference type="RefSeq" id="WP_344990029.1">
    <property type="nucleotide sequence ID" value="NZ_BAAAXV010000005.1"/>
</dbReference>
<comment type="caution">
    <text evidence="2">The sequence shown here is derived from an EMBL/GenBank/DDBJ whole genome shotgun (WGS) entry which is preliminary data.</text>
</comment>
<feature type="transmembrane region" description="Helical" evidence="1">
    <location>
        <begin position="42"/>
        <end position="63"/>
    </location>
</feature>
<gene>
    <name evidence="2" type="ORF">ACFFSA_41515</name>
</gene>
<organism evidence="2 3">
    <name type="scientific">Nonomuraea helvata</name>
    <dbReference type="NCBI Taxonomy" id="37484"/>
    <lineage>
        <taxon>Bacteria</taxon>
        <taxon>Bacillati</taxon>
        <taxon>Actinomycetota</taxon>
        <taxon>Actinomycetes</taxon>
        <taxon>Streptosporangiales</taxon>
        <taxon>Streptosporangiaceae</taxon>
        <taxon>Nonomuraea</taxon>
    </lineage>
</organism>
<accession>A0ABV5SD32</accession>
<keyword evidence="1" id="KW-0812">Transmembrane</keyword>
<reference evidence="2 3" key="1">
    <citation type="submission" date="2024-09" db="EMBL/GenBank/DDBJ databases">
        <authorList>
            <person name="Sun Q."/>
            <person name="Mori K."/>
        </authorList>
    </citation>
    <scope>NUCLEOTIDE SEQUENCE [LARGE SCALE GENOMIC DNA]</scope>
    <source>
        <strain evidence="2 3">JCM 3143</strain>
    </source>
</reference>
<keyword evidence="3" id="KW-1185">Reference proteome</keyword>
<sequence>MARTAPAGGEVASRSITARPTPILWCGATYWGLFNILGDLDLAVMVVIAVGLGVLTFLVPWLLADELGLDPGPALREMQRRILVADIRELIRRTAGLPQALEAAGSRIASRPGWSIAEANQRLTRPGPDSPVLPPECRATERPYVSAVERLSPPQARAFQLLSLAEGPEVSLAAASVVLDLPPGDASALLESLVNMHLLESRGLDTYYYHEPLRAFARSRAFAEDGQAAR</sequence>
<name>A0ABV5SD32_9ACTN</name>
<keyword evidence="1" id="KW-0472">Membrane</keyword>
<evidence type="ECO:0000313" key="2">
    <source>
        <dbReference type="EMBL" id="MFB9629590.1"/>
    </source>
</evidence>
<protein>
    <submittedName>
        <fullName evidence="2">Uncharacterized protein</fullName>
    </submittedName>
</protein>
<proteinExistence type="predicted"/>
<dbReference type="EMBL" id="JBHMBW010000062">
    <property type="protein sequence ID" value="MFB9629590.1"/>
    <property type="molecule type" value="Genomic_DNA"/>
</dbReference>
<evidence type="ECO:0000256" key="1">
    <source>
        <dbReference type="SAM" id="Phobius"/>
    </source>
</evidence>
<dbReference type="Proteomes" id="UP001589532">
    <property type="component" value="Unassembled WGS sequence"/>
</dbReference>
<evidence type="ECO:0000313" key="3">
    <source>
        <dbReference type="Proteomes" id="UP001589532"/>
    </source>
</evidence>
<keyword evidence="1" id="KW-1133">Transmembrane helix</keyword>